<evidence type="ECO:0000259" key="7">
    <source>
        <dbReference type="Pfam" id="PF01243"/>
    </source>
</evidence>
<feature type="domain" description="Pyridoxamine 5'-phosphate oxidase N-terminal" evidence="7">
    <location>
        <begin position="33"/>
        <end position="157"/>
    </location>
</feature>
<dbReference type="NCBIfam" id="NF004231">
    <property type="entry name" value="PRK05679.1"/>
    <property type="match status" value="1"/>
</dbReference>
<name>A0ABR7A9Y0_9BURK</name>
<feature type="binding site" evidence="6">
    <location>
        <position position="122"/>
    </location>
    <ligand>
        <name>substrate</name>
    </ligand>
</feature>
<dbReference type="GO" id="GO:0004733">
    <property type="term" value="F:pyridoxamine phosphate oxidase activity"/>
    <property type="evidence" value="ECO:0007669"/>
    <property type="project" value="UniProtKB-EC"/>
</dbReference>
<feature type="binding site" evidence="6">
    <location>
        <position position="130"/>
    </location>
    <ligand>
        <name>substrate</name>
    </ligand>
</feature>
<feature type="binding site" evidence="6">
    <location>
        <position position="193"/>
    </location>
    <ligand>
        <name>FMN</name>
        <dbReference type="ChEBI" id="CHEBI:58210"/>
    </ligand>
</feature>
<dbReference type="PROSITE" id="PS01064">
    <property type="entry name" value="PYRIDOX_OXIDASE"/>
    <property type="match status" value="1"/>
</dbReference>
<comment type="pathway">
    <text evidence="6">Cofactor metabolism; pyridoxal 5'-phosphate salvage; pyridoxal 5'-phosphate from pyridoxine 5'-phosphate: step 1/1.</text>
</comment>
<evidence type="ECO:0000313" key="10">
    <source>
        <dbReference type="Proteomes" id="UP000654304"/>
    </source>
</evidence>
<dbReference type="PANTHER" id="PTHR10851">
    <property type="entry name" value="PYRIDOXINE-5-PHOSPHATE OXIDASE"/>
    <property type="match status" value="1"/>
</dbReference>
<dbReference type="NCBIfam" id="TIGR00558">
    <property type="entry name" value="pdxH"/>
    <property type="match status" value="1"/>
</dbReference>
<feature type="binding site" evidence="6">
    <location>
        <position position="65"/>
    </location>
    <ligand>
        <name>substrate</name>
    </ligand>
</feature>
<dbReference type="Proteomes" id="UP000654304">
    <property type="component" value="Unassembled WGS sequence"/>
</dbReference>
<dbReference type="Gene3D" id="2.30.110.10">
    <property type="entry name" value="Electron Transport, Fmn-binding Protein, Chain A"/>
    <property type="match status" value="1"/>
</dbReference>
<organism evidence="9 10">
    <name type="scientific">Undibacterium curvum</name>
    <dbReference type="NCBI Taxonomy" id="2762294"/>
    <lineage>
        <taxon>Bacteria</taxon>
        <taxon>Pseudomonadati</taxon>
        <taxon>Pseudomonadota</taxon>
        <taxon>Betaproteobacteria</taxon>
        <taxon>Burkholderiales</taxon>
        <taxon>Oxalobacteraceae</taxon>
        <taxon>Undibacterium</taxon>
    </lineage>
</organism>
<dbReference type="Pfam" id="PF10590">
    <property type="entry name" value="PNP_phzG_C"/>
    <property type="match status" value="1"/>
</dbReference>
<proteinExistence type="inferred from homology"/>
<evidence type="ECO:0000256" key="2">
    <source>
        <dbReference type="ARBA" id="ARBA00022630"/>
    </source>
</evidence>
<accession>A0ABR7A9Y0</accession>
<evidence type="ECO:0000256" key="6">
    <source>
        <dbReference type="HAMAP-Rule" id="MF_01629"/>
    </source>
</evidence>
<evidence type="ECO:0000256" key="1">
    <source>
        <dbReference type="ARBA" id="ARBA00007301"/>
    </source>
</evidence>
<gene>
    <name evidence="6 9" type="primary">pdxH</name>
    <name evidence="9" type="ORF">H8K43_18155</name>
</gene>
<comment type="catalytic activity">
    <reaction evidence="6">
        <text>pyridoxamine 5'-phosphate + O2 + H2O = pyridoxal 5'-phosphate + H2O2 + NH4(+)</text>
        <dbReference type="Rhea" id="RHEA:15817"/>
        <dbReference type="ChEBI" id="CHEBI:15377"/>
        <dbReference type="ChEBI" id="CHEBI:15379"/>
        <dbReference type="ChEBI" id="CHEBI:16240"/>
        <dbReference type="ChEBI" id="CHEBI:28938"/>
        <dbReference type="ChEBI" id="CHEBI:58451"/>
        <dbReference type="ChEBI" id="CHEBI:597326"/>
        <dbReference type="EC" id="1.4.3.5"/>
    </reaction>
</comment>
<feature type="binding site" evidence="6">
    <location>
        <begin position="75"/>
        <end position="76"/>
    </location>
    <ligand>
        <name>FMN</name>
        <dbReference type="ChEBI" id="CHEBI:58210"/>
    </ligand>
</feature>
<keyword evidence="2 6" id="KW-0285">Flavoprotein</keyword>
<protein>
    <recommendedName>
        <fullName evidence="6">Pyridoxine/pyridoxamine 5'-phosphate oxidase</fullName>
        <ecNumber evidence="6">1.4.3.5</ecNumber>
    </recommendedName>
    <alternativeName>
        <fullName evidence="6">PNP/PMP oxidase</fullName>
        <shortName evidence="6">PNPOx</shortName>
    </alternativeName>
    <alternativeName>
        <fullName evidence="6">Pyridoxal 5'-phosphate synthase</fullName>
    </alternativeName>
</protein>
<feature type="binding site" evidence="6">
    <location>
        <begin position="189"/>
        <end position="191"/>
    </location>
    <ligand>
        <name>substrate</name>
    </ligand>
</feature>
<dbReference type="InterPro" id="IPR012349">
    <property type="entry name" value="Split_barrel_FMN-bd"/>
</dbReference>
<comment type="cofactor">
    <cofactor evidence="6">
        <name>FMN</name>
        <dbReference type="ChEBI" id="CHEBI:58210"/>
    </cofactor>
    <text evidence="6">Binds 1 FMN per subunit.</text>
</comment>
<evidence type="ECO:0000313" key="9">
    <source>
        <dbReference type="EMBL" id="MBC3933609.1"/>
    </source>
</evidence>
<evidence type="ECO:0000256" key="3">
    <source>
        <dbReference type="ARBA" id="ARBA00022643"/>
    </source>
</evidence>
<feature type="binding site" evidence="6">
    <location>
        <position position="126"/>
    </location>
    <ligand>
        <name>substrate</name>
    </ligand>
</feature>
<dbReference type="Pfam" id="PF01243">
    <property type="entry name" value="PNPOx_N"/>
    <property type="match status" value="1"/>
</dbReference>
<dbReference type="InterPro" id="IPR019740">
    <property type="entry name" value="Pyridox_Oxase_CS"/>
</dbReference>
<evidence type="ECO:0000259" key="8">
    <source>
        <dbReference type="Pfam" id="PF10590"/>
    </source>
</evidence>
<evidence type="ECO:0000256" key="5">
    <source>
        <dbReference type="ARBA" id="ARBA00023096"/>
    </source>
</evidence>
<feature type="binding site" evidence="6">
    <location>
        <position position="82"/>
    </location>
    <ligand>
        <name>FMN</name>
        <dbReference type="ChEBI" id="CHEBI:58210"/>
    </ligand>
</feature>
<keyword evidence="4 6" id="KW-0560">Oxidoreductase</keyword>
<dbReference type="EMBL" id="JACOGD010000013">
    <property type="protein sequence ID" value="MBC3933609.1"/>
    <property type="molecule type" value="Genomic_DNA"/>
</dbReference>
<comment type="similarity">
    <text evidence="1 6">Belongs to the pyridoxamine 5'-phosphate oxidase family.</text>
</comment>
<dbReference type="InterPro" id="IPR011576">
    <property type="entry name" value="Pyridox_Oxase_N"/>
</dbReference>
<comment type="pathway">
    <text evidence="6">Cofactor metabolism; pyridoxal 5'-phosphate salvage; pyridoxal 5'-phosphate from pyridoxamine 5'-phosphate: step 1/1.</text>
</comment>
<keyword evidence="3 6" id="KW-0288">FMN</keyword>
<feature type="binding site" evidence="6">
    <location>
        <position position="104"/>
    </location>
    <ligand>
        <name>FMN</name>
        <dbReference type="ChEBI" id="CHEBI:58210"/>
    </ligand>
</feature>
<dbReference type="PANTHER" id="PTHR10851:SF0">
    <property type="entry name" value="PYRIDOXINE-5'-PHOSPHATE OXIDASE"/>
    <property type="match status" value="1"/>
</dbReference>
<reference evidence="9 10" key="1">
    <citation type="submission" date="2020-08" db="EMBL/GenBank/DDBJ databases">
        <title>Novel species isolated from subtropical streams in China.</title>
        <authorList>
            <person name="Lu H."/>
        </authorList>
    </citation>
    <scope>NUCLEOTIDE SEQUENCE [LARGE SCALE GENOMIC DNA]</scope>
    <source>
        <strain evidence="9 10">CY22W</strain>
    </source>
</reference>
<keyword evidence="10" id="KW-1185">Reference proteome</keyword>
<feature type="binding site" evidence="6">
    <location>
        <begin position="139"/>
        <end position="140"/>
    </location>
    <ligand>
        <name>FMN</name>
        <dbReference type="ChEBI" id="CHEBI:58210"/>
    </ligand>
</feature>
<comment type="catalytic activity">
    <reaction evidence="6">
        <text>pyridoxine 5'-phosphate + O2 = pyridoxal 5'-phosphate + H2O2</text>
        <dbReference type="Rhea" id="RHEA:15149"/>
        <dbReference type="ChEBI" id="CHEBI:15379"/>
        <dbReference type="ChEBI" id="CHEBI:16240"/>
        <dbReference type="ChEBI" id="CHEBI:58589"/>
        <dbReference type="ChEBI" id="CHEBI:597326"/>
        <dbReference type="EC" id="1.4.3.5"/>
    </reaction>
</comment>
<comment type="caution">
    <text evidence="9">The sequence shown here is derived from an EMBL/GenBank/DDBJ whole genome shotgun (WGS) entry which is preliminary data.</text>
</comment>
<dbReference type="EC" id="1.4.3.5" evidence="6"/>
<sequence>MSIADIRKDYQQASLSEADVQADPFAQFGIWFQQALKADVAEANAMSLATVNAEGRPSSRIVLIKEFDERGFCWFTNYDSAKGGDLDVNPHAALLFFWTALERQVRIEGKVEKITAEENDRYFYSRPLGSQQSANASHQSQPVAGREVLEQQLQAVIAQFGDQPPRPEHWGGYRLIPERLEFWQGRASRLHDRIVYTRNADHSWSISRLQP</sequence>
<dbReference type="HAMAP" id="MF_01629">
    <property type="entry name" value="PdxH"/>
    <property type="match status" value="1"/>
</dbReference>
<dbReference type="PIRSF" id="PIRSF000190">
    <property type="entry name" value="Pyd_amn-ph_oxd"/>
    <property type="match status" value="1"/>
</dbReference>
<feature type="binding site" evidence="6">
    <location>
        <begin position="60"/>
        <end position="65"/>
    </location>
    <ligand>
        <name>FMN</name>
        <dbReference type="ChEBI" id="CHEBI:58210"/>
    </ligand>
</feature>
<evidence type="ECO:0000256" key="4">
    <source>
        <dbReference type="ARBA" id="ARBA00023002"/>
    </source>
</evidence>
<comment type="function">
    <text evidence="6">Catalyzes the oxidation of either pyridoxine 5'-phosphate (PNP) or pyridoxamine 5'-phosphate (PMP) into pyridoxal 5'-phosphate (PLP).</text>
</comment>
<feature type="domain" description="Pyridoxine 5'-phosphate oxidase dimerisation C-terminal" evidence="8">
    <location>
        <begin position="170"/>
        <end position="211"/>
    </location>
</feature>
<dbReference type="InterPro" id="IPR019576">
    <property type="entry name" value="Pyridoxamine_oxidase_dimer_C"/>
</dbReference>
<keyword evidence="5 6" id="KW-0664">Pyridoxine biosynthesis</keyword>
<feature type="binding site" evidence="6">
    <location>
        <position position="183"/>
    </location>
    <ligand>
        <name>FMN</name>
        <dbReference type="ChEBI" id="CHEBI:58210"/>
    </ligand>
</feature>
<comment type="caution">
    <text evidence="6">Lacks conserved residue(s) required for the propagation of feature annotation.</text>
</comment>
<dbReference type="InterPro" id="IPR000659">
    <property type="entry name" value="Pyridox_Oxase"/>
</dbReference>
<dbReference type="SUPFAM" id="SSF50475">
    <property type="entry name" value="FMN-binding split barrel"/>
    <property type="match status" value="1"/>
</dbReference>
<comment type="subunit">
    <text evidence="6">Homodimer.</text>
</comment>
<dbReference type="RefSeq" id="WP_186905166.1">
    <property type="nucleotide sequence ID" value="NZ_CBDHGB010000003.1"/>
</dbReference>